<dbReference type="RefSeq" id="XP_016590321.1">
    <property type="nucleotide sequence ID" value="XM_016734644.1"/>
</dbReference>
<organism evidence="1 2">
    <name type="scientific">Sporothrix schenckii 1099-18</name>
    <dbReference type="NCBI Taxonomy" id="1397361"/>
    <lineage>
        <taxon>Eukaryota</taxon>
        <taxon>Fungi</taxon>
        <taxon>Dikarya</taxon>
        <taxon>Ascomycota</taxon>
        <taxon>Pezizomycotina</taxon>
        <taxon>Sordariomycetes</taxon>
        <taxon>Sordariomycetidae</taxon>
        <taxon>Ophiostomatales</taxon>
        <taxon>Ophiostomataceae</taxon>
        <taxon>Sporothrix</taxon>
    </lineage>
</organism>
<gene>
    <name evidence="1" type="ORF">SPSK_07992</name>
</gene>
<evidence type="ECO:0000313" key="1">
    <source>
        <dbReference type="EMBL" id="KJR87645.1"/>
    </source>
</evidence>
<proteinExistence type="predicted"/>
<sequence length="210" mass="23453">MNGDESHDNTRKSAMDLESIRRKWKPAFDRICDSFDAPMEHHCNVLTQQLIHFNEDKAAILSDVFKTVGEQQAHRAFDDMLRELIPLSLRRLILLIGIDSTPVPEQTIVALPQPLPSPTLSAKYVTNTGAESWAKKPSAVACSEGKVLMPFGFEIDAQATTVTVQQSQRLMSSYFTFRSSSTYRVPSTGATTDVHIFMFVHTSRASSLSF</sequence>
<dbReference type="VEuPathDB" id="FungiDB:SPSK_07992"/>
<comment type="caution">
    <text evidence="1">The sequence shown here is derived from an EMBL/GenBank/DDBJ whole genome shotgun (WGS) entry which is preliminary data.</text>
</comment>
<dbReference type="GeneID" id="27669921"/>
<dbReference type="KEGG" id="ssck:SPSK_07992"/>
<dbReference type="Proteomes" id="UP000033710">
    <property type="component" value="Unassembled WGS sequence"/>
</dbReference>
<dbReference type="AlphaFoldDB" id="A0A0F2MFL9"/>
<dbReference type="EMBL" id="AXCR01000004">
    <property type="protein sequence ID" value="KJR87645.1"/>
    <property type="molecule type" value="Genomic_DNA"/>
</dbReference>
<name>A0A0F2MFL9_SPOSC</name>
<reference evidence="1 2" key="2">
    <citation type="journal article" date="2015" name="Eukaryot. Cell">
        <title>Asexual propagation of a virulent clone complex in a human and feline outbreak of sporotrichosis.</title>
        <authorList>
            <person name="Teixeira Mde M."/>
            <person name="Rodrigues A.M."/>
            <person name="Tsui C.K."/>
            <person name="de Almeida L.G."/>
            <person name="Van Diepeningen A.D."/>
            <person name="van den Ende B.G."/>
            <person name="Fernandes G.F."/>
            <person name="Kano R."/>
            <person name="Hamelin R.C."/>
            <person name="Lopes-Bezerra L.M."/>
            <person name="Vasconcelos A.T."/>
            <person name="de Hoog S."/>
            <person name="de Camargo Z.P."/>
            <person name="Felipe M.S."/>
        </authorList>
    </citation>
    <scope>NUCLEOTIDE SEQUENCE [LARGE SCALE GENOMIC DNA]</scope>
    <source>
        <strain evidence="1 2">1099-18</strain>
    </source>
</reference>
<accession>A0A0F2MFL9</accession>
<evidence type="ECO:0000313" key="2">
    <source>
        <dbReference type="Proteomes" id="UP000033710"/>
    </source>
</evidence>
<protein>
    <submittedName>
        <fullName evidence="1">Uncharacterized protein</fullName>
    </submittedName>
</protein>
<reference evidence="1 2" key="1">
    <citation type="journal article" date="2014" name="BMC Genomics">
        <title>Comparative genomics of the major fungal agents of human and animal Sporotrichosis: Sporothrix schenckii and Sporothrix brasiliensis.</title>
        <authorList>
            <person name="Teixeira M.M."/>
            <person name="de Almeida L.G."/>
            <person name="Kubitschek-Barreira P."/>
            <person name="Alves F.L."/>
            <person name="Kioshima E.S."/>
            <person name="Abadio A.K."/>
            <person name="Fernandes L."/>
            <person name="Derengowski L.S."/>
            <person name="Ferreira K.S."/>
            <person name="Souza R.C."/>
            <person name="Ruiz J.C."/>
            <person name="de Andrade N.C."/>
            <person name="Paes H.C."/>
            <person name="Nicola A.M."/>
            <person name="Albuquerque P."/>
            <person name="Gerber A.L."/>
            <person name="Martins V.P."/>
            <person name="Peconick L.D."/>
            <person name="Neto A.V."/>
            <person name="Chaucanez C.B."/>
            <person name="Silva P.A."/>
            <person name="Cunha O.L."/>
            <person name="de Oliveira F.F."/>
            <person name="dos Santos T.C."/>
            <person name="Barros A.L."/>
            <person name="Soares M.A."/>
            <person name="de Oliveira L.M."/>
            <person name="Marini M.M."/>
            <person name="Villalobos-Duno H."/>
            <person name="Cunha M.M."/>
            <person name="de Hoog S."/>
            <person name="da Silveira J.F."/>
            <person name="Henrissat B."/>
            <person name="Nino-Vega G.A."/>
            <person name="Cisalpino P.S."/>
            <person name="Mora-Montes H.M."/>
            <person name="Almeida S.R."/>
            <person name="Stajich J.E."/>
            <person name="Lopes-Bezerra L.M."/>
            <person name="Vasconcelos A.T."/>
            <person name="Felipe M.S."/>
        </authorList>
    </citation>
    <scope>NUCLEOTIDE SEQUENCE [LARGE SCALE GENOMIC DNA]</scope>
    <source>
        <strain evidence="1 2">1099-18</strain>
    </source>
</reference>